<keyword evidence="2" id="KW-0472">Membrane</keyword>
<dbReference type="Gene3D" id="3.90.1310.10">
    <property type="entry name" value="Penicillin-binding protein 2a (Domain 2)"/>
    <property type="match status" value="1"/>
</dbReference>
<sequence>MVARPTLLAAALALAYILVFFKLYDIQIMRGAGFRARAESQYAAANLSRAERGLILFTDKNGGYLQAAGNKNFPIIYAVPKMIEDTQEAANQLAPILNEPAAGLQDRLAEPGAAYKLLRRKADKETAARIAELNLKGVYIELSPERFYPLGKRAAQLVGFVGPNETDFGEQGKYGVEEFYNSALAGTPGSQEDGAFRLPAFGKNLILTIDPSVQAEAERILEELVMKHRATGGSVIVEEPRTGKILAMGSYPTFDPNRYSEAELGDFLNPVTQQIYEPGSVFKIITMAAGIDAGKIATSTTFNDTGVLILNGKKIQNWDHKAYGRVTMTNVIEKSLNTGAAFAERTTGDKIFTDYVTKFGFGEPTGVDLPYELKGDLRRLNPSSPAIAFATASFGQGVAVTQMGLINAVAAIANDGELMRPYVNADLAPHSVRTVITKKTADAVTEMMVSAVDKADVASISGYSIAGKTGTAQVPDFVHGGYTDKVINTYVGFGPTSNPRFAILIKLNEPEGAPVAGLTVVPAFRDLAQFILNYFNIPPDRLGSTP</sequence>
<evidence type="ECO:0000313" key="6">
    <source>
        <dbReference type="Proteomes" id="UP000178495"/>
    </source>
</evidence>
<dbReference type="STRING" id="1798652.A3A43_01895"/>
<comment type="subcellular location">
    <subcellularLocation>
        <location evidence="1">Membrane</location>
    </subcellularLocation>
</comment>
<evidence type="ECO:0000259" key="3">
    <source>
        <dbReference type="Pfam" id="PF00905"/>
    </source>
</evidence>
<protein>
    <recommendedName>
        <fullName evidence="7">Penicillin-binding protein transpeptidase domain-containing protein</fullName>
    </recommendedName>
</protein>
<name>A0A1G2CKH1_9BACT</name>
<evidence type="ECO:0000256" key="1">
    <source>
        <dbReference type="ARBA" id="ARBA00004370"/>
    </source>
</evidence>
<reference evidence="5 6" key="1">
    <citation type="journal article" date="2016" name="Nat. Commun.">
        <title>Thousands of microbial genomes shed light on interconnected biogeochemical processes in an aquifer system.</title>
        <authorList>
            <person name="Anantharaman K."/>
            <person name="Brown C.T."/>
            <person name="Hug L.A."/>
            <person name="Sharon I."/>
            <person name="Castelle C.J."/>
            <person name="Probst A.J."/>
            <person name="Thomas B.C."/>
            <person name="Singh A."/>
            <person name="Wilkins M.J."/>
            <person name="Karaoz U."/>
            <person name="Brodie E.L."/>
            <person name="Williams K.H."/>
            <person name="Hubbard S.S."/>
            <person name="Banfield J.F."/>
        </authorList>
    </citation>
    <scope>NUCLEOTIDE SEQUENCE [LARGE SCALE GENOMIC DNA]</scope>
</reference>
<dbReference type="InterPro" id="IPR036138">
    <property type="entry name" value="PBP_dimer_sf"/>
</dbReference>
<proteinExistence type="predicted"/>
<dbReference type="InterPro" id="IPR005311">
    <property type="entry name" value="PBP_dimer"/>
</dbReference>
<accession>A0A1G2CKH1</accession>
<feature type="domain" description="Penicillin-binding protein transpeptidase" evidence="3">
    <location>
        <begin position="233"/>
        <end position="517"/>
    </location>
</feature>
<dbReference type="AlphaFoldDB" id="A0A1G2CKH1"/>
<evidence type="ECO:0000313" key="5">
    <source>
        <dbReference type="EMBL" id="OGZ00918.1"/>
    </source>
</evidence>
<evidence type="ECO:0000259" key="4">
    <source>
        <dbReference type="Pfam" id="PF03717"/>
    </source>
</evidence>
<dbReference type="SUPFAM" id="SSF56601">
    <property type="entry name" value="beta-lactamase/transpeptidase-like"/>
    <property type="match status" value="1"/>
</dbReference>
<dbReference type="GO" id="GO:0008658">
    <property type="term" value="F:penicillin binding"/>
    <property type="evidence" value="ECO:0007669"/>
    <property type="project" value="InterPro"/>
</dbReference>
<evidence type="ECO:0000256" key="2">
    <source>
        <dbReference type="ARBA" id="ARBA00023136"/>
    </source>
</evidence>
<dbReference type="EMBL" id="MHLC01000025">
    <property type="protein sequence ID" value="OGZ00918.1"/>
    <property type="molecule type" value="Genomic_DNA"/>
</dbReference>
<dbReference type="InterPro" id="IPR050515">
    <property type="entry name" value="Beta-lactam/transpept"/>
</dbReference>
<evidence type="ECO:0008006" key="7">
    <source>
        <dbReference type="Google" id="ProtNLM"/>
    </source>
</evidence>
<dbReference type="Gene3D" id="3.40.710.10">
    <property type="entry name" value="DD-peptidase/beta-lactamase superfamily"/>
    <property type="match status" value="1"/>
</dbReference>
<dbReference type="Pfam" id="PF00905">
    <property type="entry name" value="Transpeptidase"/>
    <property type="match status" value="1"/>
</dbReference>
<dbReference type="Gene3D" id="3.30.450.330">
    <property type="match status" value="1"/>
</dbReference>
<dbReference type="GO" id="GO:0005886">
    <property type="term" value="C:plasma membrane"/>
    <property type="evidence" value="ECO:0007669"/>
    <property type="project" value="TreeGrafter"/>
</dbReference>
<feature type="domain" description="Penicillin-binding protein dimerisation" evidence="4">
    <location>
        <begin position="50"/>
        <end position="192"/>
    </location>
</feature>
<dbReference type="InterPro" id="IPR012338">
    <property type="entry name" value="Beta-lactam/transpept-like"/>
</dbReference>
<gene>
    <name evidence="5" type="ORF">A3A43_01895</name>
</gene>
<dbReference type="SUPFAM" id="SSF56519">
    <property type="entry name" value="Penicillin binding protein dimerisation domain"/>
    <property type="match status" value="1"/>
</dbReference>
<dbReference type="PANTHER" id="PTHR30627">
    <property type="entry name" value="PEPTIDOGLYCAN D,D-TRANSPEPTIDASE"/>
    <property type="match status" value="1"/>
</dbReference>
<dbReference type="Proteomes" id="UP000178495">
    <property type="component" value="Unassembled WGS sequence"/>
</dbReference>
<dbReference type="PANTHER" id="PTHR30627:SF1">
    <property type="entry name" value="PEPTIDOGLYCAN D,D-TRANSPEPTIDASE FTSI"/>
    <property type="match status" value="1"/>
</dbReference>
<comment type="caution">
    <text evidence="5">The sequence shown here is derived from an EMBL/GenBank/DDBJ whole genome shotgun (WGS) entry which is preliminary data.</text>
</comment>
<organism evidence="5 6">
    <name type="scientific">Candidatus Liptonbacteria bacterium RIFCSPLOWO2_01_FULL_56_20</name>
    <dbReference type="NCBI Taxonomy" id="1798652"/>
    <lineage>
        <taxon>Bacteria</taxon>
        <taxon>Candidatus Liptoniibacteriota</taxon>
    </lineage>
</organism>
<dbReference type="GO" id="GO:0071555">
    <property type="term" value="P:cell wall organization"/>
    <property type="evidence" value="ECO:0007669"/>
    <property type="project" value="TreeGrafter"/>
</dbReference>
<dbReference type="Pfam" id="PF03717">
    <property type="entry name" value="PBP_dimer"/>
    <property type="match status" value="1"/>
</dbReference>
<dbReference type="InterPro" id="IPR001460">
    <property type="entry name" value="PCN-bd_Tpept"/>
</dbReference>